<proteinExistence type="predicted"/>
<evidence type="ECO:0000313" key="1">
    <source>
        <dbReference type="EMBL" id="MBP4141162.1"/>
    </source>
</evidence>
<evidence type="ECO:0000313" key="2">
    <source>
        <dbReference type="Proteomes" id="UP000674217"/>
    </source>
</evidence>
<protein>
    <submittedName>
        <fullName evidence="1">Uncharacterized protein</fullName>
    </submittedName>
</protein>
<accession>A0ABS5CRB0</accession>
<keyword evidence="2" id="KW-1185">Reference proteome</keyword>
<comment type="caution">
    <text evidence="1">The sequence shown here is derived from an EMBL/GenBank/DDBJ whole genome shotgun (WGS) entry which is preliminary data.</text>
</comment>
<gene>
    <name evidence="1" type="ORF">J3S90_05030</name>
</gene>
<dbReference type="Proteomes" id="UP000674217">
    <property type="component" value="Unassembled WGS sequence"/>
</dbReference>
<organism evidence="1 2">
    <name type="scientific">Flavobacterium flabelliforme</name>
    <dbReference type="NCBI Taxonomy" id="2816119"/>
    <lineage>
        <taxon>Bacteria</taxon>
        <taxon>Pseudomonadati</taxon>
        <taxon>Bacteroidota</taxon>
        <taxon>Flavobacteriia</taxon>
        <taxon>Flavobacteriales</taxon>
        <taxon>Flavobacteriaceae</taxon>
        <taxon>Flavobacterium</taxon>
    </lineage>
</organism>
<reference evidence="1 2" key="1">
    <citation type="submission" date="2021-03" db="EMBL/GenBank/DDBJ databases">
        <title>Flavobacterium Flabelliformis Sp. Nov. And Flavobacterium Geliluteum Sp. Nov., Two Novel Multidrug Resistant Psychrophilic Species Isolated From Antarctica.</title>
        <authorList>
            <person name="Kralova S."/>
            <person name="Busse H.J."/>
            <person name="Bezdicek M."/>
            <person name="Nykrynova M."/>
            <person name="Kroupova E."/>
            <person name="Krsek D."/>
            <person name="Sedlacek I."/>
        </authorList>
    </citation>
    <scope>NUCLEOTIDE SEQUENCE [LARGE SCALE GENOMIC DNA]</scope>
    <source>
        <strain evidence="1 2">P4023</strain>
    </source>
</reference>
<dbReference type="EMBL" id="JAGFBU010000001">
    <property type="protein sequence ID" value="MBP4141162.1"/>
    <property type="molecule type" value="Genomic_DNA"/>
</dbReference>
<name>A0ABS5CRB0_9FLAO</name>
<sequence length="50" mass="5572">MQEASIFQEKLKDGDSAKERILNRYKCESIGVTVETGTPKQQTAISKPCN</sequence>